<accession>A0ABW4KYC5</accession>
<sequence length="326" mass="35853">MHILLLEDLAPDARYWLASRHSVDYLPGWADDSGALNTQLAQADALVVPPRFKINNALLEQAPRLVAIARIHDGTENVDFEACQKRRVRVIQASSATVRASAEYLLSTLLTLFRSGAHQGDPRASECNAHVRPAPGREINDSVVGLLGLAPPAHVLATMLVPLGVRVVGYDPAVHRNAELWRRLGVQSMGLAEMLEVADAVSMQLIYATRYRGLVGDRFLAACKPGQLWTSISRSCLFDLPALAAALRARRIGALMLDSDEEELQDAHSPLKGLQNVCITPRLAPYTHESQLRGSWYLVDRIHETLMMSQMRSETGPMDSEPMPLA</sequence>
<evidence type="ECO:0000256" key="3">
    <source>
        <dbReference type="ARBA" id="ARBA00023027"/>
    </source>
</evidence>
<dbReference type="RefSeq" id="WP_147914220.1">
    <property type="nucleotide sequence ID" value="NZ_JBHUEJ010000037.1"/>
</dbReference>
<name>A0ABW4KYC5_9BURK</name>
<comment type="similarity">
    <text evidence="1 4">Belongs to the D-isomer specific 2-hydroxyacid dehydrogenase family.</text>
</comment>
<organism evidence="7 8">
    <name type="scientific">Ottowia flava</name>
    <dbReference type="NCBI Taxonomy" id="2675430"/>
    <lineage>
        <taxon>Bacteria</taxon>
        <taxon>Pseudomonadati</taxon>
        <taxon>Pseudomonadota</taxon>
        <taxon>Betaproteobacteria</taxon>
        <taxon>Burkholderiales</taxon>
        <taxon>Comamonadaceae</taxon>
        <taxon>Ottowia</taxon>
    </lineage>
</organism>
<evidence type="ECO:0000256" key="2">
    <source>
        <dbReference type="ARBA" id="ARBA00023002"/>
    </source>
</evidence>
<evidence type="ECO:0000256" key="1">
    <source>
        <dbReference type="ARBA" id="ARBA00005854"/>
    </source>
</evidence>
<evidence type="ECO:0000259" key="5">
    <source>
        <dbReference type="Pfam" id="PF00389"/>
    </source>
</evidence>
<feature type="domain" description="D-isomer specific 2-hydroxyacid dehydrogenase catalytic" evidence="5">
    <location>
        <begin position="3"/>
        <end position="293"/>
    </location>
</feature>
<dbReference type="Pfam" id="PF00389">
    <property type="entry name" value="2-Hacid_dh"/>
    <property type="match status" value="1"/>
</dbReference>
<keyword evidence="2 4" id="KW-0560">Oxidoreductase</keyword>
<protein>
    <submittedName>
        <fullName evidence="7">NAD(P)-dependent oxidoreductase</fullName>
    </submittedName>
</protein>
<feature type="domain" description="D-isomer specific 2-hydroxyacid dehydrogenase NAD-binding" evidence="6">
    <location>
        <begin position="130"/>
        <end position="283"/>
    </location>
</feature>
<dbReference type="InterPro" id="IPR006139">
    <property type="entry name" value="D-isomer_2_OHA_DH_cat_dom"/>
</dbReference>
<evidence type="ECO:0000313" key="8">
    <source>
        <dbReference type="Proteomes" id="UP001597304"/>
    </source>
</evidence>
<keyword evidence="3" id="KW-0520">NAD</keyword>
<gene>
    <name evidence="7" type="ORF">ACFSF0_17050</name>
</gene>
<comment type="caution">
    <text evidence="7">The sequence shown here is derived from an EMBL/GenBank/DDBJ whole genome shotgun (WGS) entry which is preliminary data.</text>
</comment>
<dbReference type="InterPro" id="IPR036291">
    <property type="entry name" value="NAD(P)-bd_dom_sf"/>
</dbReference>
<evidence type="ECO:0000256" key="4">
    <source>
        <dbReference type="RuleBase" id="RU003719"/>
    </source>
</evidence>
<proteinExistence type="inferred from homology"/>
<dbReference type="PANTHER" id="PTHR42789">
    <property type="entry name" value="D-ISOMER SPECIFIC 2-HYDROXYACID DEHYDROGENASE FAMILY PROTEIN (AFU_ORTHOLOGUE AFUA_6G10090)"/>
    <property type="match status" value="1"/>
</dbReference>
<dbReference type="Proteomes" id="UP001597304">
    <property type="component" value="Unassembled WGS sequence"/>
</dbReference>
<evidence type="ECO:0000259" key="6">
    <source>
        <dbReference type="Pfam" id="PF02826"/>
    </source>
</evidence>
<dbReference type="EMBL" id="JBHUEJ010000037">
    <property type="protein sequence ID" value="MFD1712313.1"/>
    <property type="molecule type" value="Genomic_DNA"/>
</dbReference>
<dbReference type="Pfam" id="PF02826">
    <property type="entry name" value="2-Hacid_dh_C"/>
    <property type="match status" value="1"/>
</dbReference>
<dbReference type="InterPro" id="IPR006140">
    <property type="entry name" value="D-isomer_DH_NAD-bd"/>
</dbReference>
<dbReference type="Gene3D" id="3.40.50.720">
    <property type="entry name" value="NAD(P)-binding Rossmann-like Domain"/>
    <property type="match status" value="2"/>
</dbReference>
<dbReference type="SUPFAM" id="SSF51735">
    <property type="entry name" value="NAD(P)-binding Rossmann-fold domains"/>
    <property type="match status" value="1"/>
</dbReference>
<evidence type="ECO:0000313" key="7">
    <source>
        <dbReference type="EMBL" id="MFD1712313.1"/>
    </source>
</evidence>
<dbReference type="InterPro" id="IPR050857">
    <property type="entry name" value="D-2-hydroxyacid_DH"/>
</dbReference>
<reference evidence="8" key="1">
    <citation type="journal article" date="2019" name="Int. J. Syst. Evol. Microbiol.">
        <title>The Global Catalogue of Microorganisms (GCM) 10K type strain sequencing project: providing services to taxonomists for standard genome sequencing and annotation.</title>
        <authorList>
            <consortium name="The Broad Institute Genomics Platform"/>
            <consortium name="The Broad Institute Genome Sequencing Center for Infectious Disease"/>
            <person name="Wu L."/>
            <person name="Ma J."/>
        </authorList>
    </citation>
    <scope>NUCLEOTIDE SEQUENCE [LARGE SCALE GENOMIC DNA]</scope>
    <source>
        <strain evidence="8">LMG 29247</strain>
    </source>
</reference>
<dbReference type="PANTHER" id="PTHR42789:SF1">
    <property type="entry name" value="D-ISOMER SPECIFIC 2-HYDROXYACID DEHYDROGENASE FAMILY PROTEIN (AFU_ORTHOLOGUE AFUA_6G10090)"/>
    <property type="match status" value="1"/>
</dbReference>
<keyword evidence="8" id="KW-1185">Reference proteome</keyword>
<dbReference type="SUPFAM" id="SSF52283">
    <property type="entry name" value="Formate/glycerate dehydrogenase catalytic domain-like"/>
    <property type="match status" value="1"/>
</dbReference>